<dbReference type="PANTHER" id="PTHR28599">
    <property type="entry name" value="SMALL INTEGRAL MEMBRANE PROTEIN 12"/>
    <property type="match status" value="1"/>
</dbReference>
<protein>
    <submittedName>
        <fullName evidence="6">Putative secreted protein</fullName>
    </submittedName>
</protein>
<proteinExistence type="evidence at transcript level"/>
<evidence type="ECO:0000256" key="1">
    <source>
        <dbReference type="ARBA" id="ARBA00004167"/>
    </source>
</evidence>
<keyword evidence="4" id="KW-1133">Transmembrane helix</keyword>
<name>A0A023EDV2_AEDAL</name>
<evidence type="ECO:0000256" key="4">
    <source>
        <dbReference type="ARBA" id="ARBA00022989"/>
    </source>
</evidence>
<evidence type="ECO:0000313" key="6">
    <source>
        <dbReference type="EMBL" id="JAC06951.1"/>
    </source>
</evidence>
<evidence type="ECO:0000256" key="2">
    <source>
        <dbReference type="ARBA" id="ARBA00007304"/>
    </source>
</evidence>
<dbReference type="InterPro" id="IPR031933">
    <property type="entry name" value="UPF0767"/>
</dbReference>
<comment type="subcellular location">
    <subcellularLocation>
        <location evidence="1">Membrane</location>
        <topology evidence="1">Single-pass membrane protein</topology>
    </subcellularLocation>
</comment>
<dbReference type="EMBL" id="GAPW01006647">
    <property type="protein sequence ID" value="JAC06951.1"/>
    <property type="molecule type" value="mRNA"/>
</dbReference>
<dbReference type="VEuPathDB" id="VectorBase:AALC636_031122"/>
<keyword evidence="3" id="KW-0812">Transmembrane</keyword>
<dbReference type="VEuPathDB" id="VectorBase:AALFPA_050019"/>
<dbReference type="GO" id="GO:0016020">
    <property type="term" value="C:membrane"/>
    <property type="evidence" value="ECO:0007669"/>
    <property type="project" value="UniProtKB-SubCell"/>
</dbReference>
<evidence type="ECO:0000256" key="5">
    <source>
        <dbReference type="ARBA" id="ARBA00023136"/>
    </source>
</evidence>
<keyword evidence="5" id="KW-0472">Membrane</keyword>
<comment type="similarity">
    <text evidence="2">Belongs to the SMIM12 family.</text>
</comment>
<dbReference type="VEuPathDB" id="VectorBase:AALF007307"/>
<dbReference type="Pfam" id="PF15990">
    <property type="entry name" value="UPF0767"/>
    <property type="match status" value="1"/>
</dbReference>
<accession>A0A023EDV2</accession>
<reference evidence="6" key="1">
    <citation type="journal article" date="2014" name="PLoS Negl. Trop. Dis.">
        <title>Identification and characterization of seminal fluid proteins in the Asian tiger mosquito, Aedes albopictus.</title>
        <authorList>
            <person name="Boes K.E."/>
            <person name="Ribeiro J.M."/>
            <person name="Wong A."/>
            <person name="Harrington L.C."/>
            <person name="Wolfner M.F."/>
            <person name="Sirot L.K."/>
        </authorList>
    </citation>
    <scope>NUCLEOTIDE SEQUENCE</scope>
    <source>
        <tissue evidence="6">Reproductive organs</tissue>
    </source>
</reference>
<sequence>MWPILLHFLRTNAIYITLPVAALVGVVGYNLENLLSDKYTPYSESIEEKRVERITDDENLKDATKVDKLVYKENVLGRNLSPSLEKK</sequence>
<dbReference type="AlphaFoldDB" id="A0A023EDV2"/>
<dbReference type="PANTHER" id="PTHR28599:SF1">
    <property type="entry name" value="SMALL INTEGRAL MEMBRANE PROTEIN 12"/>
    <property type="match status" value="1"/>
</dbReference>
<evidence type="ECO:0000256" key="3">
    <source>
        <dbReference type="ARBA" id="ARBA00022692"/>
    </source>
</evidence>
<organism evidence="6">
    <name type="scientific">Aedes albopictus</name>
    <name type="common">Asian tiger mosquito</name>
    <name type="synonym">Stegomyia albopicta</name>
    <dbReference type="NCBI Taxonomy" id="7160"/>
    <lineage>
        <taxon>Eukaryota</taxon>
        <taxon>Metazoa</taxon>
        <taxon>Ecdysozoa</taxon>
        <taxon>Arthropoda</taxon>
        <taxon>Hexapoda</taxon>
        <taxon>Insecta</taxon>
        <taxon>Pterygota</taxon>
        <taxon>Neoptera</taxon>
        <taxon>Endopterygota</taxon>
        <taxon>Diptera</taxon>
        <taxon>Nematocera</taxon>
        <taxon>Culicoidea</taxon>
        <taxon>Culicidae</taxon>
        <taxon>Culicinae</taxon>
        <taxon>Aedini</taxon>
        <taxon>Aedes</taxon>
        <taxon>Stegomyia</taxon>
    </lineage>
</organism>